<accession>A0ABD5UU44</accession>
<proteinExistence type="predicted"/>
<dbReference type="AlphaFoldDB" id="A0ABD5UU44"/>
<dbReference type="EMBL" id="JBHSXL010000002">
    <property type="protein sequence ID" value="MFC6891304.1"/>
    <property type="molecule type" value="Genomic_DNA"/>
</dbReference>
<sequence length="88" mass="9906">MTIDNLSEMGDTEDVEQYSYLIRTRPGRDEYVVATIRKYYEELLIDVEKCSHGGEDGLIITAVTEIPIEAIERIGEVETVDQLPAGTQ</sequence>
<organism evidence="1 2">
    <name type="scientific">Halopenitus salinus</name>
    <dbReference type="NCBI Taxonomy" id="1198295"/>
    <lineage>
        <taxon>Archaea</taxon>
        <taxon>Methanobacteriati</taxon>
        <taxon>Methanobacteriota</taxon>
        <taxon>Stenosarchaea group</taxon>
        <taxon>Halobacteria</taxon>
        <taxon>Halobacteriales</taxon>
        <taxon>Haloferacaceae</taxon>
        <taxon>Halopenitus</taxon>
    </lineage>
</organism>
<name>A0ABD5UU44_9EURY</name>
<comment type="caution">
    <text evidence="1">The sequence shown here is derived from an EMBL/GenBank/DDBJ whole genome shotgun (WGS) entry which is preliminary data.</text>
</comment>
<evidence type="ECO:0000313" key="1">
    <source>
        <dbReference type="EMBL" id="MFC6891304.1"/>
    </source>
</evidence>
<evidence type="ECO:0000313" key="2">
    <source>
        <dbReference type="Proteomes" id="UP001596296"/>
    </source>
</evidence>
<dbReference type="Proteomes" id="UP001596296">
    <property type="component" value="Unassembled WGS sequence"/>
</dbReference>
<keyword evidence="2" id="KW-1185">Reference proteome</keyword>
<dbReference type="RefSeq" id="WP_379739330.1">
    <property type="nucleotide sequence ID" value="NZ_JBHSVN010000002.1"/>
</dbReference>
<protein>
    <submittedName>
        <fullName evidence="1">Uncharacterized protein</fullName>
    </submittedName>
</protein>
<reference evidence="1 2" key="1">
    <citation type="journal article" date="2019" name="Int. J. Syst. Evol. Microbiol.">
        <title>The Global Catalogue of Microorganisms (GCM) 10K type strain sequencing project: providing services to taxonomists for standard genome sequencing and annotation.</title>
        <authorList>
            <consortium name="The Broad Institute Genomics Platform"/>
            <consortium name="The Broad Institute Genome Sequencing Center for Infectious Disease"/>
            <person name="Wu L."/>
            <person name="Ma J."/>
        </authorList>
    </citation>
    <scope>NUCLEOTIDE SEQUENCE [LARGE SCALE GENOMIC DNA]</scope>
    <source>
        <strain evidence="1 2">SKJ47</strain>
    </source>
</reference>
<gene>
    <name evidence="1" type="ORF">ACFQE9_01485</name>
</gene>